<evidence type="ECO:0000313" key="2">
    <source>
        <dbReference type="Proteomes" id="UP000800200"/>
    </source>
</evidence>
<keyword evidence="2" id="KW-1185">Reference proteome</keyword>
<dbReference type="Proteomes" id="UP000800200">
    <property type="component" value="Unassembled WGS sequence"/>
</dbReference>
<protein>
    <submittedName>
        <fullName evidence="1">Uncharacterized protein</fullName>
    </submittedName>
</protein>
<reference evidence="1" key="1">
    <citation type="journal article" date="2020" name="Stud. Mycol.">
        <title>101 Dothideomycetes genomes: a test case for predicting lifestyles and emergence of pathogens.</title>
        <authorList>
            <person name="Haridas S."/>
            <person name="Albert R."/>
            <person name="Binder M."/>
            <person name="Bloem J."/>
            <person name="Labutti K."/>
            <person name="Salamov A."/>
            <person name="Andreopoulos B."/>
            <person name="Baker S."/>
            <person name="Barry K."/>
            <person name="Bills G."/>
            <person name="Bluhm B."/>
            <person name="Cannon C."/>
            <person name="Castanera R."/>
            <person name="Culley D."/>
            <person name="Daum C."/>
            <person name="Ezra D."/>
            <person name="Gonzalez J."/>
            <person name="Henrissat B."/>
            <person name="Kuo A."/>
            <person name="Liang C."/>
            <person name="Lipzen A."/>
            <person name="Lutzoni F."/>
            <person name="Magnuson J."/>
            <person name="Mondo S."/>
            <person name="Nolan M."/>
            <person name="Ohm R."/>
            <person name="Pangilinan J."/>
            <person name="Park H.-J."/>
            <person name="Ramirez L."/>
            <person name="Alfaro M."/>
            <person name="Sun H."/>
            <person name="Tritt A."/>
            <person name="Yoshinaga Y."/>
            <person name="Zwiers L.-H."/>
            <person name="Turgeon B."/>
            <person name="Goodwin S."/>
            <person name="Spatafora J."/>
            <person name="Crous P."/>
            <person name="Grigoriev I."/>
        </authorList>
    </citation>
    <scope>NUCLEOTIDE SEQUENCE</scope>
    <source>
        <strain evidence="1">CBS 207.26</strain>
    </source>
</reference>
<sequence length="279" mass="31330">MSSPSVPPTKPVLRGSAILILWGNIDTLQTNEDALNDWWTNEHLRERLSLPGFNRARRYYNPNSQDCARQYLALYEVSTLDDLASPQYMSALNNPTPKTIQFMPCLAHMNRSACTVVASKSRPWGNPPPRKLPSTTPLTEKRIASVVFFPPSPTKEEEEPFICRIVGGFTHRLLGDSNVLSFHLIRQEENITLSGSSSKSYDGVRFEQESTTSVQDAQKHIALIEIDIPSIEDASSIVQKVVDSFLQEIETFGARQVSWQSYQPICSMDKNDITTDPAQ</sequence>
<dbReference type="EMBL" id="ML994642">
    <property type="protein sequence ID" value="KAF2183495.1"/>
    <property type="molecule type" value="Genomic_DNA"/>
</dbReference>
<evidence type="ECO:0000313" key="1">
    <source>
        <dbReference type="EMBL" id="KAF2183495.1"/>
    </source>
</evidence>
<gene>
    <name evidence="1" type="ORF">K469DRAFT_710674</name>
</gene>
<dbReference type="OrthoDB" id="2851338at2759"/>
<accession>A0A6A6DXK1</accession>
<proteinExistence type="predicted"/>
<name>A0A6A6DXK1_9PEZI</name>
<organism evidence="1 2">
    <name type="scientific">Zopfia rhizophila CBS 207.26</name>
    <dbReference type="NCBI Taxonomy" id="1314779"/>
    <lineage>
        <taxon>Eukaryota</taxon>
        <taxon>Fungi</taxon>
        <taxon>Dikarya</taxon>
        <taxon>Ascomycota</taxon>
        <taxon>Pezizomycotina</taxon>
        <taxon>Dothideomycetes</taxon>
        <taxon>Dothideomycetes incertae sedis</taxon>
        <taxon>Zopfiaceae</taxon>
        <taxon>Zopfia</taxon>
    </lineage>
</organism>
<dbReference type="AlphaFoldDB" id="A0A6A6DXK1"/>